<name>A0ABS9Q8Y3_9HYPH</name>
<dbReference type="RefSeq" id="WP_239361814.1">
    <property type="nucleotide sequence ID" value="NZ_JAKREW010000001.1"/>
</dbReference>
<keyword evidence="2" id="KW-0547">Nucleotide-binding</keyword>
<evidence type="ECO:0000259" key="1">
    <source>
        <dbReference type="Pfam" id="PF03796"/>
    </source>
</evidence>
<evidence type="ECO:0000313" key="2">
    <source>
        <dbReference type="EMBL" id="MCG7503872.1"/>
    </source>
</evidence>
<dbReference type="GO" id="GO:0004386">
    <property type="term" value="F:helicase activity"/>
    <property type="evidence" value="ECO:0007669"/>
    <property type="project" value="UniProtKB-KW"/>
</dbReference>
<dbReference type="Gene3D" id="3.40.50.300">
    <property type="entry name" value="P-loop containing nucleotide triphosphate hydrolases"/>
    <property type="match status" value="1"/>
</dbReference>
<dbReference type="PANTHER" id="PTHR30153:SF2">
    <property type="entry name" value="REPLICATIVE DNA HELICASE"/>
    <property type="match status" value="1"/>
</dbReference>
<dbReference type="InterPro" id="IPR027417">
    <property type="entry name" value="P-loop_NTPase"/>
</dbReference>
<organism evidence="2 3">
    <name type="scientific">Mesorhizobium retamae</name>
    <dbReference type="NCBI Taxonomy" id="2912854"/>
    <lineage>
        <taxon>Bacteria</taxon>
        <taxon>Pseudomonadati</taxon>
        <taxon>Pseudomonadota</taxon>
        <taxon>Alphaproteobacteria</taxon>
        <taxon>Hyphomicrobiales</taxon>
        <taxon>Phyllobacteriaceae</taxon>
        <taxon>Mesorhizobium</taxon>
    </lineage>
</organism>
<keyword evidence="2" id="KW-0067">ATP-binding</keyword>
<protein>
    <submittedName>
        <fullName evidence="2">DNA helicase</fullName>
    </submittedName>
</protein>
<feature type="domain" description="SF4 helicase" evidence="1">
    <location>
        <begin position="61"/>
        <end position="111"/>
    </location>
</feature>
<reference evidence="2 3" key="1">
    <citation type="submission" date="2022-02" db="EMBL/GenBank/DDBJ databases">
        <title>Draft genome sequence of Mezorhizobium retamae strain IRAMC:0171 isolated from Retama raetam nodules.</title>
        <authorList>
            <person name="Bengaied R."/>
            <person name="Sbissi I."/>
            <person name="Huber K."/>
            <person name="Ghodbane F."/>
            <person name="Nouioui I."/>
            <person name="Tarhouni M."/>
            <person name="Gtari M."/>
        </authorList>
    </citation>
    <scope>NUCLEOTIDE SEQUENCE [LARGE SCALE GENOMIC DNA]</scope>
    <source>
        <strain evidence="2 3">IRAMC:0171</strain>
    </source>
</reference>
<keyword evidence="2" id="KW-0347">Helicase</keyword>
<keyword evidence="2" id="KW-0378">Hydrolase</keyword>
<dbReference type="SUPFAM" id="SSF52540">
    <property type="entry name" value="P-loop containing nucleoside triphosphate hydrolases"/>
    <property type="match status" value="1"/>
</dbReference>
<dbReference type="InterPro" id="IPR007694">
    <property type="entry name" value="DNA_helicase_DnaB-like_C"/>
</dbReference>
<dbReference type="PANTHER" id="PTHR30153">
    <property type="entry name" value="REPLICATIVE DNA HELICASE DNAB"/>
    <property type="match status" value="1"/>
</dbReference>
<proteinExistence type="predicted"/>
<evidence type="ECO:0000313" key="3">
    <source>
        <dbReference type="Proteomes" id="UP001201701"/>
    </source>
</evidence>
<dbReference type="EMBL" id="JAKREW010000001">
    <property type="protein sequence ID" value="MCG7503872.1"/>
    <property type="molecule type" value="Genomic_DNA"/>
</dbReference>
<gene>
    <name evidence="2" type="ORF">L4923_02445</name>
</gene>
<keyword evidence="3" id="KW-1185">Reference proteome</keyword>
<comment type="caution">
    <text evidence="2">The sequence shown here is derived from an EMBL/GenBank/DDBJ whole genome shotgun (WGS) entry which is preliminary data.</text>
</comment>
<accession>A0ABS9Q8Y3</accession>
<dbReference type="Pfam" id="PF03796">
    <property type="entry name" value="DnaB_C"/>
    <property type="match status" value="1"/>
</dbReference>
<dbReference type="Proteomes" id="UP001201701">
    <property type="component" value="Unassembled WGS sequence"/>
</dbReference>
<sequence length="237" mass="26499">MKLSAPAYQLKRQAKRLAREKNIPLHAALDYTAVKEGFASWSLLAVRHEAISTAGRVFRLLQPGDLLLVGARPGHGKTLFSLELAIEAMKAGHRAVFFSLEYTHKDIIDRFRALGVEPAGFDHLFQFDGSDGIDANHIIAELREAPYGSFVAIDYLQLLDQKRTSPELIVQLGALKSFARQRGVIFAFISQIDRTYDPSSKPFPDIADIRMPNPLDPGVFDKICFLNNGQMQFQTLN</sequence>
<dbReference type="NCBIfam" id="NF004629">
    <property type="entry name" value="PRK05973.1"/>
    <property type="match status" value="1"/>
</dbReference>